<keyword evidence="1" id="KW-1133">Transmembrane helix</keyword>
<protein>
    <submittedName>
        <fullName evidence="2">Uncharacterized protein</fullName>
    </submittedName>
</protein>
<proteinExistence type="predicted"/>
<sequence>MAVSDRSVHILPLTSIVTSALPGLLLVFFRASCDRRSNIFRDRSSSMERFLRVGKPSHDRFGHA</sequence>
<comment type="caution">
    <text evidence="2">The sequence shown here is derived from an EMBL/GenBank/DDBJ whole genome shotgun (WGS) entry which is preliminary data.</text>
</comment>
<accession>E6Q4I1</accession>
<organism evidence="2">
    <name type="scientific">mine drainage metagenome</name>
    <dbReference type="NCBI Taxonomy" id="410659"/>
    <lineage>
        <taxon>unclassified sequences</taxon>
        <taxon>metagenomes</taxon>
        <taxon>ecological metagenomes</taxon>
    </lineage>
</organism>
<evidence type="ECO:0000313" key="2">
    <source>
        <dbReference type="EMBL" id="CBI01903.1"/>
    </source>
</evidence>
<name>E6Q4I1_9ZZZZ</name>
<evidence type="ECO:0000256" key="1">
    <source>
        <dbReference type="SAM" id="Phobius"/>
    </source>
</evidence>
<reference evidence="2" key="1">
    <citation type="submission" date="2009-10" db="EMBL/GenBank/DDBJ databases">
        <title>Diversity of trophic interactions inside an arsenic-rich microbial ecosystem.</title>
        <authorList>
            <person name="Bertin P.N."/>
            <person name="Heinrich-Salmeron A."/>
            <person name="Pelletier E."/>
            <person name="Goulhen-Chollet F."/>
            <person name="Arsene-Ploetze F."/>
            <person name="Gallien S."/>
            <person name="Calteau A."/>
            <person name="Vallenet D."/>
            <person name="Casiot C."/>
            <person name="Chane-Woon-Ming B."/>
            <person name="Giloteaux L."/>
            <person name="Barakat M."/>
            <person name="Bonnefoy V."/>
            <person name="Bruneel O."/>
            <person name="Chandler M."/>
            <person name="Cleiss J."/>
            <person name="Duran R."/>
            <person name="Elbaz-Poulichet F."/>
            <person name="Fonknechten N."/>
            <person name="Lauga B."/>
            <person name="Mornico D."/>
            <person name="Ortet P."/>
            <person name="Schaeffer C."/>
            <person name="Siguier P."/>
            <person name="Alexander Thil Smith A."/>
            <person name="Van Dorsselaer A."/>
            <person name="Weissenbach J."/>
            <person name="Medigue C."/>
            <person name="Le Paslier D."/>
        </authorList>
    </citation>
    <scope>NUCLEOTIDE SEQUENCE</scope>
</reference>
<dbReference type="AlphaFoldDB" id="E6Q4I1"/>
<keyword evidence="1" id="KW-0472">Membrane</keyword>
<dbReference type="EMBL" id="CABO01000028">
    <property type="protein sequence ID" value="CBI01903.1"/>
    <property type="molecule type" value="Genomic_DNA"/>
</dbReference>
<keyword evidence="1" id="KW-0812">Transmembrane</keyword>
<gene>
    <name evidence="2" type="ORF">CARN4_2098</name>
</gene>
<feature type="transmembrane region" description="Helical" evidence="1">
    <location>
        <begin position="12"/>
        <end position="33"/>
    </location>
</feature>